<gene>
    <name evidence="3" type="primary">LOC104980394</name>
</gene>
<feature type="region of interest" description="Disordered" evidence="1">
    <location>
        <begin position="1"/>
        <end position="150"/>
    </location>
</feature>
<dbReference type="AlphaFoldDB" id="A0A6P3GKZ4"/>
<dbReference type="Proteomes" id="UP000515208">
    <property type="component" value="Unplaced"/>
</dbReference>
<feature type="compositionally biased region" description="Basic residues" evidence="1">
    <location>
        <begin position="1"/>
        <end position="11"/>
    </location>
</feature>
<evidence type="ECO:0000313" key="3">
    <source>
        <dbReference type="RefSeq" id="XP_010827387.1"/>
    </source>
</evidence>
<accession>A0A6P3GKZ4</accession>
<protein>
    <submittedName>
        <fullName evidence="3">Uncharacterized protein LOC104980394 isoform X1</fullName>
    </submittedName>
</protein>
<keyword evidence="2" id="KW-1185">Reference proteome</keyword>
<evidence type="ECO:0000256" key="1">
    <source>
        <dbReference type="SAM" id="MobiDB-lite"/>
    </source>
</evidence>
<feature type="compositionally biased region" description="Polar residues" evidence="1">
    <location>
        <begin position="88"/>
        <end position="101"/>
    </location>
</feature>
<name>A0A6P3GKZ4_BISBB</name>
<feature type="compositionally biased region" description="Polar residues" evidence="1">
    <location>
        <begin position="125"/>
        <end position="148"/>
    </location>
</feature>
<dbReference type="KEGG" id="bbis:104980394"/>
<reference evidence="3" key="1">
    <citation type="submission" date="2025-08" db="UniProtKB">
        <authorList>
            <consortium name="RefSeq"/>
        </authorList>
    </citation>
    <scope>IDENTIFICATION</scope>
    <source>
        <tissue evidence="3">Blood</tissue>
    </source>
</reference>
<proteinExistence type="predicted"/>
<feature type="compositionally biased region" description="Polar residues" evidence="1">
    <location>
        <begin position="12"/>
        <end position="21"/>
    </location>
</feature>
<feature type="compositionally biased region" description="Low complexity" evidence="1">
    <location>
        <begin position="57"/>
        <end position="74"/>
    </location>
</feature>
<sequence length="234" mass="25254">MLSLERKRKNPKSSTDGTTFTFPLLGRRRASFSRLTHTPPPMGSASWRKPPPRRSSRAPTSPPAAFSARPSGASGVPFSPREKESGRGEQSPQLLQTSSPDLPTPGGEILQPVSGWPPVLEARSPKSTSQQGHTPSETSRATKGSGQRHSCMPDVCRCQLRILTTLKNGGNGNTIRAAFENQTAKTASLTKNLEVVGRREKMNILACILMLGQDSGVEGPWAHLLINCILQPLN</sequence>
<evidence type="ECO:0000313" key="2">
    <source>
        <dbReference type="Proteomes" id="UP000515208"/>
    </source>
</evidence>
<organism evidence="2 3">
    <name type="scientific">Bison bison bison</name>
    <name type="common">North American plains bison</name>
    <dbReference type="NCBI Taxonomy" id="43346"/>
    <lineage>
        <taxon>Eukaryota</taxon>
        <taxon>Metazoa</taxon>
        <taxon>Chordata</taxon>
        <taxon>Craniata</taxon>
        <taxon>Vertebrata</taxon>
        <taxon>Euteleostomi</taxon>
        <taxon>Mammalia</taxon>
        <taxon>Eutheria</taxon>
        <taxon>Laurasiatheria</taxon>
        <taxon>Artiodactyla</taxon>
        <taxon>Ruminantia</taxon>
        <taxon>Pecora</taxon>
        <taxon>Bovidae</taxon>
        <taxon>Bovinae</taxon>
        <taxon>Bison</taxon>
    </lineage>
</organism>
<dbReference type="RefSeq" id="XP_010827387.1">
    <property type="nucleotide sequence ID" value="XM_010829085.1"/>
</dbReference>
<dbReference type="GeneID" id="104980394"/>